<evidence type="ECO:0000313" key="1">
    <source>
        <dbReference type="EMBL" id="TCS86700.1"/>
    </source>
</evidence>
<dbReference type="Pfam" id="PF08780">
    <property type="entry name" value="NTase_sub_bind"/>
    <property type="match status" value="1"/>
</dbReference>
<comment type="caution">
    <text evidence="1">The sequence shown here is derived from an EMBL/GenBank/DDBJ whole genome shotgun (WGS) entry which is preliminary data.</text>
</comment>
<dbReference type="AlphaFoldDB" id="A0A4R3KQB3"/>
<dbReference type="SUPFAM" id="SSF81593">
    <property type="entry name" value="Nucleotidyltransferase substrate binding subunit/domain"/>
    <property type="match status" value="1"/>
</dbReference>
<keyword evidence="2" id="KW-1185">Reference proteome</keyword>
<dbReference type="Proteomes" id="UP000295807">
    <property type="component" value="Unassembled WGS sequence"/>
</dbReference>
<dbReference type="NCBIfam" id="TIGR01987">
    <property type="entry name" value="HI0074"/>
    <property type="match status" value="1"/>
</dbReference>
<proteinExistence type="predicted"/>
<keyword evidence="1" id="KW-0808">Transferase</keyword>
<dbReference type="GO" id="GO:0016740">
    <property type="term" value="F:transferase activity"/>
    <property type="evidence" value="ECO:0007669"/>
    <property type="project" value="UniProtKB-KW"/>
</dbReference>
<dbReference type="InterPro" id="IPR010235">
    <property type="entry name" value="HepT"/>
</dbReference>
<dbReference type="EMBL" id="SMAD01000006">
    <property type="protein sequence ID" value="TCS86700.1"/>
    <property type="molecule type" value="Genomic_DNA"/>
</dbReference>
<sequence length="128" mass="15179">MNSENTTRTVKHKYLPERKTYGSDIRWKQRLHNYKKAFSQLQKFIDKRTLNELEEQGLIQSFEYTCELAWNVTKDYYTFQGVGGIQGSRDAIRLAFNRGLIGDGEGWISHLRRTHSEGNCRCRFWQIL</sequence>
<evidence type="ECO:0000313" key="2">
    <source>
        <dbReference type="Proteomes" id="UP000295807"/>
    </source>
</evidence>
<name>A0A4R3KQB3_9SPHI</name>
<dbReference type="Gene3D" id="1.20.120.330">
    <property type="entry name" value="Nucleotidyltransferases domain 2"/>
    <property type="match status" value="1"/>
</dbReference>
<reference evidence="1 2" key="1">
    <citation type="submission" date="2019-03" db="EMBL/GenBank/DDBJ databases">
        <title>Genomic Encyclopedia of Type Strains, Phase IV (KMG-IV): sequencing the most valuable type-strain genomes for metagenomic binning, comparative biology and taxonomic classification.</title>
        <authorList>
            <person name="Goeker M."/>
        </authorList>
    </citation>
    <scope>NUCLEOTIDE SEQUENCE [LARGE SCALE GENOMIC DNA]</scope>
    <source>
        <strain evidence="1 2">DSM 21100</strain>
    </source>
</reference>
<accession>A0A4R3KQB3</accession>
<protein>
    <submittedName>
        <fullName evidence="1">Nucleotidyltransferase substrate binding protein (TIGR01987 family)</fullName>
    </submittedName>
</protein>
<organism evidence="1 2">
    <name type="scientific">Anseongella ginsenosidimutans</name>
    <dbReference type="NCBI Taxonomy" id="496056"/>
    <lineage>
        <taxon>Bacteria</taxon>
        <taxon>Pseudomonadati</taxon>
        <taxon>Bacteroidota</taxon>
        <taxon>Sphingobacteriia</taxon>
        <taxon>Sphingobacteriales</taxon>
        <taxon>Sphingobacteriaceae</taxon>
        <taxon>Anseongella</taxon>
    </lineage>
</organism>
<gene>
    <name evidence="1" type="ORF">EDD80_1069</name>
</gene>
<dbReference type="RefSeq" id="WP_207910281.1">
    <property type="nucleotide sequence ID" value="NZ_CP042432.1"/>
</dbReference>